<evidence type="ECO:0000259" key="1">
    <source>
        <dbReference type="Pfam" id="PF14240"/>
    </source>
</evidence>
<dbReference type="RefSeq" id="WP_345270472.1">
    <property type="nucleotide sequence ID" value="NZ_BAABHB010000013.1"/>
</dbReference>
<proteinExistence type="predicted"/>
<accession>A0ABP8KT30</accession>
<feature type="domain" description="YHYH" evidence="1">
    <location>
        <begin position="116"/>
        <end position="209"/>
    </location>
</feature>
<name>A0ABP8KT30_9BACT</name>
<dbReference type="PANTHER" id="PTHR30289:SF8">
    <property type="entry name" value="YHYH DOMAIN-CONTAINING PROTEIN"/>
    <property type="match status" value="1"/>
</dbReference>
<evidence type="ECO:0000313" key="3">
    <source>
        <dbReference type="Proteomes" id="UP001500936"/>
    </source>
</evidence>
<dbReference type="EMBL" id="BAABHB010000013">
    <property type="protein sequence ID" value="GAA4415840.1"/>
    <property type="molecule type" value="Genomic_DNA"/>
</dbReference>
<organism evidence="2 3">
    <name type="scientific">Nibrella viscosa</name>
    <dbReference type="NCBI Taxonomy" id="1084524"/>
    <lineage>
        <taxon>Bacteria</taxon>
        <taxon>Pseudomonadati</taxon>
        <taxon>Bacteroidota</taxon>
        <taxon>Cytophagia</taxon>
        <taxon>Cytophagales</taxon>
        <taxon>Spirosomataceae</taxon>
        <taxon>Nibrella</taxon>
    </lineage>
</organism>
<feature type="domain" description="YHYH" evidence="1">
    <location>
        <begin position="217"/>
        <end position="250"/>
    </location>
</feature>
<protein>
    <recommendedName>
        <fullName evidence="1">YHYH domain-containing protein</fullName>
    </recommendedName>
</protein>
<gene>
    <name evidence="2" type="ORF">GCM10023187_46700</name>
</gene>
<keyword evidence="3" id="KW-1185">Reference proteome</keyword>
<evidence type="ECO:0000313" key="2">
    <source>
        <dbReference type="EMBL" id="GAA4415840.1"/>
    </source>
</evidence>
<reference evidence="3" key="1">
    <citation type="journal article" date="2019" name="Int. J. Syst. Evol. Microbiol.">
        <title>The Global Catalogue of Microorganisms (GCM) 10K type strain sequencing project: providing services to taxonomists for standard genome sequencing and annotation.</title>
        <authorList>
            <consortium name="The Broad Institute Genomics Platform"/>
            <consortium name="The Broad Institute Genome Sequencing Center for Infectious Disease"/>
            <person name="Wu L."/>
            <person name="Ma J."/>
        </authorList>
    </citation>
    <scope>NUCLEOTIDE SEQUENCE [LARGE SCALE GENOMIC DNA]</scope>
    <source>
        <strain evidence="3">JCM 17925</strain>
    </source>
</reference>
<dbReference type="Pfam" id="PF14240">
    <property type="entry name" value="YHYH"/>
    <property type="match status" value="2"/>
</dbReference>
<comment type="caution">
    <text evidence="2">The sequence shown here is derived from an EMBL/GenBank/DDBJ whole genome shotgun (WGS) entry which is preliminary data.</text>
</comment>
<dbReference type="InterPro" id="IPR025924">
    <property type="entry name" value="YHYH_dom"/>
</dbReference>
<dbReference type="Proteomes" id="UP001500936">
    <property type="component" value="Unassembled WGS sequence"/>
</dbReference>
<sequence>MNRIPFFHVLSPLTLLLGLTFIIACRNSTDPVSPTTNTTAGTTATVGAGVPDVYRKLYGVSEIYLEGTNVVIKAKGLPDHKSPYYKGTSWESTLYVNDTRSGFSANPHRIAGQNYTFKIPLNPQEDAAHAETPLGPIGISLNGVPFFNQYAAGRAPLTMEIYGFDLYGGHPAPMNNYHYHVEPAYLTEKKGQEALLGFLLDGFPVYGPVENGKLVTNKDLDKYHGHMGKTADYPNGIYHYHVTAEDPYINGSGFYGKAGTLSQ</sequence>
<dbReference type="PANTHER" id="PTHR30289">
    <property type="entry name" value="UNCHARACTERIZED PROTEIN YBCL-RELATED"/>
    <property type="match status" value="1"/>
</dbReference>
<dbReference type="PROSITE" id="PS51257">
    <property type="entry name" value="PROKAR_LIPOPROTEIN"/>
    <property type="match status" value="1"/>
</dbReference>